<dbReference type="InterPro" id="IPR004437">
    <property type="entry name" value="ParB/RepB/Spo0J"/>
</dbReference>
<organism evidence="3 4">
    <name type="scientific">Caballeronia choica</name>
    <dbReference type="NCBI Taxonomy" id="326476"/>
    <lineage>
        <taxon>Bacteria</taxon>
        <taxon>Pseudomonadati</taxon>
        <taxon>Pseudomonadota</taxon>
        <taxon>Betaproteobacteria</taxon>
        <taxon>Burkholderiales</taxon>
        <taxon>Burkholderiaceae</taxon>
        <taxon>Caballeronia</taxon>
    </lineage>
</organism>
<evidence type="ECO:0000259" key="2">
    <source>
        <dbReference type="SMART" id="SM00470"/>
    </source>
</evidence>
<dbReference type="Pfam" id="PF02195">
    <property type="entry name" value="ParB_N"/>
    <property type="match status" value="1"/>
</dbReference>
<dbReference type="InterPro" id="IPR003115">
    <property type="entry name" value="ParB_N"/>
</dbReference>
<name>A0A158HXP1_9BURK</name>
<dbReference type="AlphaFoldDB" id="A0A158HXP1"/>
<dbReference type="RefSeq" id="WP_087644596.1">
    <property type="nucleotide sequence ID" value="NZ_FCON02000020.1"/>
</dbReference>
<dbReference type="PANTHER" id="PTHR33375">
    <property type="entry name" value="CHROMOSOME-PARTITIONING PROTEIN PARB-RELATED"/>
    <property type="match status" value="1"/>
</dbReference>
<dbReference type="InterPro" id="IPR050336">
    <property type="entry name" value="Chromosome_partition/occlusion"/>
</dbReference>
<gene>
    <name evidence="3" type="ORF">AWB68_02437</name>
</gene>
<evidence type="ECO:0000313" key="3">
    <source>
        <dbReference type="EMBL" id="SAL49185.1"/>
    </source>
</evidence>
<dbReference type="Proteomes" id="UP000054770">
    <property type="component" value="Unassembled WGS sequence"/>
</dbReference>
<proteinExistence type="inferred from homology"/>
<dbReference type="SMART" id="SM00470">
    <property type="entry name" value="ParB"/>
    <property type="match status" value="1"/>
</dbReference>
<dbReference type="EMBL" id="FCON02000020">
    <property type="protein sequence ID" value="SAL49185.1"/>
    <property type="molecule type" value="Genomic_DNA"/>
</dbReference>
<dbReference type="Gene3D" id="1.10.10.2830">
    <property type="match status" value="1"/>
</dbReference>
<dbReference type="SUPFAM" id="SSF110849">
    <property type="entry name" value="ParB/Sulfiredoxin"/>
    <property type="match status" value="1"/>
</dbReference>
<dbReference type="GO" id="GO:0007059">
    <property type="term" value="P:chromosome segregation"/>
    <property type="evidence" value="ECO:0007669"/>
    <property type="project" value="TreeGrafter"/>
</dbReference>
<dbReference type="PANTHER" id="PTHR33375:SF1">
    <property type="entry name" value="CHROMOSOME-PARTITIONING PROTEIN PARB-RELATED"/>
    <property type="match status" value="1"/>
</dbReference>
<dbReference type="OrthoDB" id="8677451at2"/>
<comment type="caution">
    <text evidence="3">The sequence shown here is derived from an EMBL/GenBank/DDBJ whole genome shotgun (WGS) entry which is preliminary data.</text>
</comment>
<comment type="similarity">
    <text evidence="1">Belongs to the ParB family.</text>
</comment>
<protein>
    <submittedName>
        <fullName evidence="3">ParB, partition protein</fullName>
    </submittedName>
</protein>
<accession>A0A158HXP1</accession>
<reference evidence="3" key="1">
    <citation type="submission" date="2016-01" db="EMBL/GenBank/DDBJ databases">
        <authorList>
            <person name="Peeters C."/>
        </authorList>
    </citation>
    <scope>NUCLEOTIDE SEQUENCE [LARGE SCALE GENOMIC DNA]</scope>
    <source>
        <strain evidence="3">LMG 22940</strain>
    </source>
</reference>
<keyword evidence="4" id="KW-1185">Reference proteome</keyword>
<dbReference type="GO" id="GO:0005694">
    <property type="term" value="C:chromosome"/>
    <property type="evidence" value="ECO:0007669"/>
    <property type="project" value="TreeGrafter"/>
</dbReference>
<dbReference type="GO" id="GO:0003677">
    <property type="term" value="F:DNA binding"/>
    <property type="evidence" value="ECO:0007669"/>
    <property type="project" value="InterPro"/>
</dbReference>
<dbReference type="Gene3D" id="3.90.1530.30">
    <property type="match status" value="1"/>
</dbReference>
<dbReference type="SUPFAM" id="SSF109709">
    <property type="entry name" value="KorB DNA-binding domain-like"/>
    <property type="match status" value="1"/>
</dbReference>
<dbReference type="InterPro" id="IPR036086">
    <property type="entry name" value="ParB/Sulfiredoxin_sf"/>
</dbReference>
<dbReference type="NCBIfam" id="TIGR00180">
    <property type="entry name" value="parB_part"/>
    <property type="match status" value="1"/>
</dbReference>
<evidence type="ECO:0000256" key="1">
    <source>
        <dbReference type="ARBA" id="ARBA00006295"/>
    </source>
</evidence>
<feature type="domain" description="ParB-like N-terminal" evidence="2">
    <location>
        <begin position="72"/>
        <end position="161"/>
    </location>
</feature>
<sequence length="336" mass="36764">MSFKDRLAAKTALIAPVVDSPNPPLPREPKTAPGAMMKAMPILKEKQAEIDAMSAAMAALRDQMANGTNGAMDIALDQLVEVAGRRRHMSPEKFAELRENLRHNRLIHPIVVRRLPDGKFEIISGHHRIDAYKALGRPMIRAVADDGSDDEASDGAFFANLMQSDLTDYEKYLGFKERQRRYPTMTRAQLAEQSGLSETAISFIRSFDNLPAYVLSICADRPSLLGAGAAFALANLAKQGRSDQVISAVQKLAAGEIDQGQTVKLASIDPARPKVDAAPVSTKIRQGKAVYCEMRRAKNVVRLQFKSEEEATRVHAEIQRVLEAASGAQKGTNETS</sequence>
<evidence type="ECO:0000313" key="4">
    <source>
        <dbReference type="Proteomes" id="UP000054770"/>
    </source>
</evidence>